<dbReference type="EMBL" id="JAHBOM010000024">
    <property type="protein sequence ID" value="MBU8826360.1"/>
    <property type="molecule type" value="Genomic_DNA"/>
</dbReference>
<evidence type="ECO:0000313" key="1">
    <source>
        <dbReference type="EMBL" id="MBU8826360.1"/>
    </source>
</evidence>
<organism evidence="1 2">
    <name type="scientific">Mycolicibacterium goodii</name>
    <name type="common">Mycobacterium goodii</name>
    <dbReference type="NCBI Taxonomy" id="134601"/>
    <lineage>
        <taxon>Bacteria</taxon>
        <taxon>Bacillati</taxon>
        <taxon>Actinomycetota</taxon>
        <taxon>Actinomycetes</taxon>
        <taxon>Mycobacteriales</taxon>
        <taxon>Mycobacteriaceae</taxon>
        <taxon>Mycolicibacterium</taxon>
    </lineage>
</organism>
<name>A0ABS6HWP2_MYCGD</name>
<keyword evidence="2" id="KW-1185">Reference proteome</keyword>
<accession>A0ABS6HWP2</accession>
<dbReference type="InterPro" id="IPR034660">
    <property type="entry name" value="DinB/YfiT-like"/>
</dbReference>
<dbReference type="RefSeq" id="WP_214312689.1">
    <property type="nucleotide sequence ID" value="NZ_JAHBOJ010000019.1"/>
</dbReference>
<dbReference type="PANTHER" id="PTHR40658">
    <property type="match status" value="1"/>
</dbReference>
<dbReference type="Gene3D" id="1.20.120.450">
    <property type="entry name" value="dinb family like domain"/>
    <property type="match status" value="1"/>
</dbReference>
<dbReference type="Pfam" id="PF08020">
    <property type="entry name" value="DUF1706"/>
    <property type="match status" value="1"/>
</dbReference>
<dbReference type="Proteomes" id="UP000696413">
    <property type="component" value="Unassembled WGS sequence"/>
</dbReference>
<dbReference type="SUPFAM" id="SSF109854">
    <property type="entry name" value="DinB/YfiT-like putative metalloenzymes"/>
    <property type="match status" value="1"/>
</dbReference>
<protein>
    <submittedName>
        <fullName evidence="1">ClbS/DfsB family four-helix bundle protein</fullName>
    </submittedName>
</protein>
<comment type="caution">
    <text evidence="1">The sequence shown here is derived from an EMBL/GenBank/DDBJ whole genome shotgun (WGS) entry which is preliminary data.</text>
</comment>
<reference evidence="1 2" key="1">
    <citation type="submission" date="2021-05" db="EMBL/GenBank/DDBJ databases">
        <title>Draft Genome Sequences of Clinical Respiratory Isolates of Mycobacterium goodii Recovered in Ireland.</title>
        <authorList>
            <person name="Flanagan P.R."/>
            <person name="Mok S."/>
            <person name="Roycroft E."/>
            <person name="Rogers T.R."/>
            <person name="Fitzgibbon M."/>
        </authorList>
    </citation>
    <scope>NUCLEOTIDE SEQUENCE [LARGE SCALE GENOMIC DNA]</scope>
    <source>
        <strain evidence="1 2">14IE55</strain>
    </source>
</reference>
<dbReference type="InterPro" id="IPR012550">
    <property type="entry name" value="DUF1706"/>
</dbReference>
<proteinExistence type="predicted"/>
<evidence type="ECO:0000313" key="2">
    <source>
        <dbReference type="Proteomes" id="UP000696413"/>
    </source>
</evidence>
<dbReference type="PIRSF" id="PIRSF031551">
    <property type="entry name" value="DUF1706"/>
    <property type="match status" value="1"/>
</dbReference>
<dbReference type="PANTHER" id="PTHR40658:SF3">
    <property type="entry name" value="CLBS_DFSB FAMILY FOUR-HELIX BUNDLE PROTEIN"/>
    <property type="match status" value="1"/>
</dbReference>
<gene>
    <name evidence="1" type="ORF">KL859_26240</name>
</gene>
<sequence>MGVPSSKAELSDAVDKTFEELNADLDRVPPELVRKAVLPGHAKNTVISPADLVAYLIGWNQQVLTWHERRVTGQPDEFPASGVKWNELGKLAQRYYTAHKDDTWSQLRTQLTDSKEQIIALIQSCSDDELYGSPWYGKWTMGRMISLNTSSPYANARRRIRSWLRTL</sequence>